<dbReference type="PANTHER" id="PTHR47197">
    <property type="entry name" value="PROTEIN NIRF"/>
    <property type="match status" value="1"/>
</dbReference>
<evidence type="ECO:0000313" key="1">
    <source>
        <dbReference type="EMBL" id="HEG91816.1"/>
    </source>
</evidence>
<dbReference type="InterPro" id="IPR011044">
    <property type="entry name" value="Quino_amine_DH_bsu"/>
</dbReference>
<reference evidence="1" key="1">
    <citation type="journal article" date="2020" name="mSystems">
        <title>Genome- and Community-Level Interaction Insights into Carbon Utilization and Element Cycling Functions of Hydrothermarchaeota in Hydrothermal Sediment.</title>
        <authorList>
            <person name="Zhou Z."/>
            <person name="Liu Y."/>
            <person name="Xu W."/>
            <person name="Pan J."/>
            <person name="Luo Z.H."/>
            <person name="Li M."/>
        </authorList>
    </citation>
    <scope>NUCLEOTIDE SEQUENCE [LARGE SCALE GENOMIC DNA]</scope>
    <source>
        <strain evidence="1">SpSt-210</strain>
    </source>
</reference>
<dbReference type="EMBL" id="DSIY01000243">
    <property type="protein sequence ID" value="HEG91816.1"/>
    <property type="molecule type" value="Genomic_DNA"/>
</dbReference>
<dbReference type="InterPro" id="IPR011048">
    <property type="entry name" value="Haem_d1_sf"/>
</dbReference>
<accession>A0A831TGB6</accession>
<sequence length="753" mass="80493">MIYRVRSLVAVVLILALVAGLSIVAAMAAGRHELRETVAEAEPVALPDTLLFSLYDQQTGRSSLAALAPGHRLPQPILETAGFYPPTDAAISPDGRQLVVRQVEDVGGRQVGSVIALATETLETQWRAEVMEWATSAGAATPDSGPVDERPQLMLDSVAVTADRVYVAGHVWQGTNSITVAVLDRATGAEVARWVVDTGERAPGYARLLASPDGGRLVVLASTWDALPTDRDPAGEEGPILYTRLRLPEGIVEARTVVEAQPGTVPLWDGRPTPDGRWLYGLVYTGGSEILVNFFDLASGELGPSLDLAFSGAGGFPISQHAVSPDGRRLYVLAPATGEMAIVDLERQQIEGKVVVETGAEPAGTSRLERFLAALRGLLVREAAAKVSFAGGGMQLSPDGSRLYAIGFEGEAYQERVDGIWVIDTASWRIVGHWLPGASPGELFLSQDGRFLYAQIWDTGAAQSQSELSVLDTITGFEVFTVPIGASSVTTLNELYRQSIGRAPAGGTLPRSAPADARPIAALAASVEPARVPIRQPVTIEARFVDPVTGQPLRPGQDDVRYDPPDRVIASLSYRGADNPVTVELEPAGYARYRGQVALEKPGPWTLTVVAQRDDSFNSRVYRAAALMVLPTFNGTDGRAYLLRITTDPERPIAHQRATFRLAFVDAETGEPLPPDVTVTEGLSSEAFAPIASFYLGNDGGATTGRLEPVGQGVYEGQVTFWEAGTWSVEVKMRRADGHLVPLIVGTIEVDKQ</sequence>
<dbReference type="InterPro" id="IPR051200">
    <property type="entry name" value="Host-pathogen_enzymatic-act"/>
</dbReference>
<protein>
    <submittedName>
        <fullName evidence="1">Uncharacterized protein</fullName>
    </submittedName>
</protein>
<organism evidence="1">
    <name type="scientific">Thermorudis peleae</name>
    <dbReference type="NCBI Taxonomy" id="1382356"/>
    <lineage>
        <taxon>Bacteria</taxon>
        <taxon>Pseudomonadati</taxon>
        <taxon>Thermomicrobiota</taxon>
        <taxon>Thermomicrobia</taxon>
        <taxon>Thermomicrobia incertae sedis</taxon>
        <taxon>Thermorudis</taxon>
    </lineage>
</organism>
<dbReference type="Gene3D" id="2.130.10.10">
    <property type="entry name" value="YVTN repeat-like/Quinoprotein amine dehydrogenase"/>
    <property type="match status" value="3"/>
</dbReference>
<dbReference type="AlphaFoldDB" id="A0A831TGB6"/>
<dbReference type="SUPFAM" id="SSF51004">
    <property type="entry name" value="C-terminal (heme d1) domain of cytochrome cd1-nitrite reductase"/>
    <property type="match status" value="1"/>
</dbReference>
<comment type="caution">
    <text evidence="1">The sequence shown here is derived from an EMBL/GenBank/DDBJ whole genome shotgun (WGS) entry which is preliminary data.</text>
</comment>
<name>A0A831TGB6_9BACT</name>
<dbReference type="InterPro" id="IPR015943">
    <property type="entry name" value="WD40/YVTN_repeat-like_dom_sf"/>
</dbReference>
<proteinExistence type="predicted"/>
<gene>
    <name evidence="1" type="ORF">ENP34_10320</name>
</gene>
<dbReference type="SUPFAM" id="SSF50969">
    <property type="entry name" value="YVTN repeat-like/Quinoprotein amine dehydrogenase"/>
    <property type="match status" value="1"/>
</dbReference>
<dbReference type="PANTHER" id="PTHR47197:SF3">
    <property type="entry name" value="DIHYDRO-HEME D1 DEHYDROGENASE"/>
    <property type="match status" value="1"/>
</dbReference>